<keyword evidence="6" id="KW-1185">Reference proteome</keyword>
<dbReference type="PANTHER" id="PTHR11732">
    <property type="entry name" value="ALDO/KETO REDUCTASE"/>
    <property type="match status" value="1"/>
</dbReference>
<sequence length="328" mass="37064">MADNRIKFFELNTGAKIPSVGLGTYGAKHGVLQNTVNTAIKVGYRHIDCASMYNNEKEIGSALKKVFNEGMVRRQDVWVTSKLWCTDHLPEDVPKALNNTLQDLQLDYVDLYLIHWPVSAIRGAMVVKGENLTKPDIPATWRAMEALYDSGKAKAIGVSNFSAKKLRDLLEVARITPAVNQVELHPVWQQPKLHEFCHSKGIHLSGYSPLGSQAGEKVRKKVLDNPFVKWVAQEVGKSAAQVALRWGLQMGHSVLPKSISEARLKENLDVFNWSIPQEMLPRFSLIDQASGNFFISFVLFYLEHCKNNRISPEQIFDDSYVVLRFRRS</sequence>
<dbReference type="InterPro" id="IPR023210">
    <property type="entry name" value="NADP_OxRdtase_dom"/>
</dbReference>
<dbReference type="PROSITE" id="PS00062">
    <property type="entry name" value="ALDOKETO_REDUCTASE_2"/>
    <property type="match status" value="1"/>
</dbReference>
<gene>
    <name evidence="5" type="ORF">V6N12_029954</name>
</gene>
<evidence type="ECO:0000313" key="5">
    <source>
        <dbReference type="EMBL" id="KAK8479066.1"/>
    </source>
</evidence>
<dbReference type="InterPro" id="IPR018170">
    <property type="entry name" value="Aldo/ket_reductase_CS"/>
</dbReference>
<dbReference type="PROSITE" id="PS00798">
    <property type="entry name" value="ALDOKETO_REDUCTASE_1"/>
    <property type="match status" value="1"/>
</dbReference>
<dbReference type="PROSITE" id="PS00063">
    <property type="entry name" value="ALDOKETO_REDUCTASE_3"/>
    <property type="match status" value="1"/>
</dbReference>
<evidence type="ECO:0000259" key="4">
    <source>
        <dbReference type="Pfam" id="PF00248"/>
    </source>
</evidence>
<dbReference type="CDD" id="cd19125">
    <property type="entry name" value="AKR_AKR4C1-15"/>
    <property type="match status" value="1"/>
</dbReference>
<comment type="caution">
    <text evidence="5">The sequence shown here is derived from an EMBL/GenBank/DDBJ whole genome shotgun (WGS) entry which is preliminary data.</text>
</comment>
<dbReference type="Gene3D" id="3.20.20.100">
    <property type="entry name" value="NADP-dependent oxidoreductase domain"/>
    <property type="match status" value="1"/>
</dbReference>
<keyword evidence="3" id="KW-0560">Oxidoreductase</keyword>
<feature type="domain" description="NADP-dependent oxidoreductase" evidence="4">
    <location>
        <begin position="33"/>
        <end position="283"/>
    </location>
</feature>
<organism evidence="5 6">
    <name type="scientific">Hibiscus sabdariffa</name>
    <name type="common">roselle</name>
    <dbReference type="NCBI Taxonomy" id="183260"/>
    <lineage>
        <taxon>Eukaryota</taxon>
        <taxon>Viridiplantae</taxon>
        <taxon>Streptophyta</taxon>
        <taxon>Embryophyta</taxon>
        <taxon>Tracheophyta</taxon>
        <taxon>Spermatophyta</taxon>
        <taxon>Magnoliopsida</taxon>
        <taxon>eudicotyledons</taxon>
        <taxon>Gunneridae</taxon>
        <taxon>Pentapetalae</taxon>
        <taxon>rosids</taxon>
        <taxon>malvids</taxon>
        <taxon>Malvales</taxon>
        <taxon>Malvaceae</taxon>
        <taxon>Malvoideae</taxon>
        <taxon>Hibiscus</taxon>
    </lineage>
</organism>
<comment type="similarity">
    <text evidence="1">Belongs to the aldo/keto reductase family.</text>
</comment>
<accession>A0ABR1ZF74</accession>
<evidence type="ECO:0000256" key="2">
    <source>
        <dbReference type="ARBA" id="ARBA00022857"/>
    </source>
</evidence>
<dbReference type="InterPro" id="IPR036812">
    <property type="entry name" value="NAD(P)_OxRdtase_dom_sf"/>
</dbReference>
<reference evidence="5 6" key="1">
    <citation type="journal article" date="2024" name="G3 (Bethesda)">
        <title>Genome assembly of Hibiscus sabdariffa L. provides insights into metabolisms of medicinal natural products.</title>
        <authorList>
            <person name="Kim T."/>
        </authorList>
    </citation>
    <scope>NUCLEOTIDE SEQUENCE [LARGE SCALE GENOMIC DNA]</scope>
    <source>
        <strain evidence="5">TK-2024</strain>
        <tissue evidence="5">Old leaves</tissue>
    </source>
</reference>
<name>A0ABR1ZF74_9ROSI</name>
<proteinExistence type="inferred from homology"/>
<dbReference type="Proteomes" id="UP001472677">
    <property type="component" value="Unassembled WGS sequence"/>
</dbReference>
<dbReference type="EMBL" id="JBBPBM010002356">
    <property type="protein sequence ID" value="KAK8479066.1"/>
    <property type="molecule type" value="Genomic_DNA"/>
</dbReference>
<protein>
    <recommendedName>
        <fullName evidence="4">NADP-dependent oxidoreductase domain-containing protein</fullName>
    </recommendedName>
</protein>
<dbReference type="InterPro" id="IPR044498">
    <property type="entry name" value="AKR4C"/>
</dbReference>
<dbReference type="Pfam" id="PF00248">
    <property type="entry name" value="Aldo_ket_red"/>
    <property type="match status" value="1"/>
</dbReference>
<evidence type="ECO:0000256" key="3">
    <source>
        <dbReference type="ARBA" id="ARBA00023002"/>
    </source>
</evidence>
<dbReference type="SUPFAM" id="SSF51430">
    <property type="entry name" value="NAD(P)-linked oxidoreductase"/>
    <property type="match status" value="1"/>
</dbReference>
<evidence type="ECO:0000256" key="1">
    <source>
        <dbReference type="ARBA" id="ARBA00007905"/>
    </source>
</evidence>
<dbReference type="PIRSF" id="PIRSF000097">
    <property type="entry name" value="AKR"/>
    <property type="match status" value="1"/>
</dbReference>
<evidence type="ECO:0000313" key="6">
    <source>
        <dbReference type="Proteomes" id="UP001472677"/>
    </source>
</evidence>
<keyword evidence="2" id="KW-0521">NADP</keyword>
<dbReference type="PRINTS" id="PR00069">
    <property type="entry name" value="ALDKETRDTASE"/>
</dbReference>
<dbReference type="InterPro" id="IPR020471">
    <property type="entry name" value="AKR"/>
</dbReference>